<proteinExistence type="predicted"/>
<dbReference type="OrthoDB" id="3265803at2759"/>
<evidence type="ECO:0000313" key="1">
    <source>
        <dbReference type="EMBL" id="EUC55880.1"/>
    </source>
</evidence>
<evidence type="ECO:0000313" key="2">
    <source>
        <dbReference type="Proteomes" id="UP000030108"/>
    </source>
</evidence>
<sequence>MEPKLVLSFPSGTTCTTIQLLYPSIHSLLGSNEQPVFRFDVPWSKIHLAGIHARDSLNLPAASVEELQHTLLNPAIQALKITVQPTWLKKPGEITSTHTSAVIAFEDPDGSVARTLFKSKIWLLANTVGPVATDYTQFSRGYRNFRRFTSISFDQGAETPRPPPRQS</sequence>
<organism evidence="1 2">
    <name type="scientific">Rhizoctonia solani AG-3 Rhs1AP</name>
    <dbReference type="NCBI Taxonomy" id="1086054"/>
    <lineage>
        <taxon>Eukaryota</taxon>
        <taxon>Fungi</taxon>
        <taxon>Dikarya</taxon>
        <taxon>Basidiomycota</taxon>
        <taxon>Agaricomycotina</taxon>
        <taxon>Agaricomycetes</taxon>
        <taxon>Cantharellales</taxon>
        <taxon>Ceratobasidiaceae</taxon>
        <taxon>Rhizoctonia</taxon>
    </lineage>
</organism>
<accession>X8J1K8</accession>
<name>X8J1K8_9AGAM</name>
<comment type="caution">
    <text evidence="1">The sequence shown here is derived from an EMBL/GenBank/DDBJ whole genome shotgun (WGS) entry which is preliminary data.</text>
</comment>
<dbReference type="Proteomes" id="UP000030108">
    <property type="component" value="Unassembled WGS sequence"/>
</dbReference>
<dbReference type="AlphaFoldDB" id="X8J1K8"/>
<gene>
    <name evidence="1" type="ORF">RSOL_142610</name>
</gene>
<reference evidence="2" key="1">
    <citation type="journal article" date="2014" name="Genome Announc.">
        <title>Draft genome sequence of the plant-pathogenic soil fungus Rhizoctonia solani anastomosis group 3 strain Rhs1AP.</title>
        <authorList>
            <person name="Cubeta M.A."/>
            <person name="Thomas E."/>
            <person name="Dean R.A."/>
            <person name="Jabaji S."/>
            <person name="Neate S.M."/>
            <person name="Tavantzis S."/>
            <person name="Toda T."/>
            <person name="Vilgalys R."/>
            <person name="Bharathan N."/>
            <person name="Fedorova-Abrams N."/>
            <person name="Pakala S.B."/>
            <person name="Pakala S.M."/>
            <person name="Zafar N."/>
            <person name="Joardar V."/>
            <person name="Losada L."/>
            <person name="Nierman W.C."/>
        </authorList>
    </citation>
    <scope>NUCLEOTIDE SEQUENCE [LARGE SCALE GENOMIC DNA]</scope>
    <source>
        <strain evidence="2">AG-3</strain>
    </source>
</reference>
<protein>
    <submittedName>
        <fullName evidence="1">Uncharacterized protein</fullName>
    </submittedName>
</protein>
<feature type="non-terminal residue" evidence="1">
    <location>
        <position position="167"/>
    </location>
</feature>
<dbReference type="EMBL" id="JATN01000322">
    <property type="protein sequence ID" value="EUC55880.1"/>
    <property type="molecule type" value="Genomic_DNA"/>
</dbReference>